<dbReference type="InterPro" id="IPR001709">
    <property type="entry name" value="Flavoprot_Pyr_Nucl_cyt_Rdtase"/>
</dbReference>
<dbReference type="InterPro" id="IPR006058">
    <property type="entry name" value="2Fe2S_fd_BS"/>
</dbReference>
<feature type="domain" description="FAD-binding FR-type" evidence="11">
    <location>
        <begin position="2"/>
        <end position="106"/>
    </location>
</feature>
<keyword evidence="13" id="KW-1185">Reference proteome</keyword>
<dbReference type="CDD" id="cd00207">
    <property type="entry name" value="fer2"/>
    <property type="match status" value="1"/>
</dbReference>
<dbReference type="InterPro" id="IPR012675">
    <property type="entry name" value="Beta-grasp_dom_sf"/>
</dbReference>
<dbReference type="Proteomes" id="UP000661077">
    <property type="component" value="Unassembled WGS sequence"/>
</dbReference>
<comment type="cofactor">
    <cofactor evidence="9">
        <name>[2Fe-2S] cluster</name>
        <dbReference type="ChEBI" id="CHEBI:190135"/>
    </cofactor>
</comment>
<dbReference type="InterPro" id="IPR008333">
    <property type="entry name" value="Cbr1-like_FAD-bd_dom"/>
</dbReference>
<dbReference type="SUPFAM" id="SSF54292">
    <property type="entry name" value="2Fe-2S ferredoxin-like"/>
    <property type="match status" value="1"/>
</dbReference>
<dbReference type="Gene3D" id="3.40.50.80">
    <property type="entry name" value="Nucleotide-binding domain of ferredoxin-NADP reductase (FNR) module"/>
    <property type="match status" value="1"/>
</dbReference>
<evidence type="ECO:0000256" key="6">
    <source>
        <dbReference type="ARBA" id="ARBA00023002"/>
    </source>
</evidence>
<reference evidence="12 13" key="1">
    <citation type="journal article" date="2021" name="Int. J. Syst. Evol. Microbiol.">
        <title>Steroidobacter gossypii sp. nov., isolated from soil of cotton cropping field.</title>
        <authorList>
            <person name="Huang R."/>
            <person name="Yang S."/>
            <person name="Zhen C."/>
            <person name="Liu W."/>
        </authorList>
    </citation>
    <scope>NUCLEOTIDE SEQUENCE [LARGE SCALE GENOMIC DNA]</scope>
    <source>
        <strain evidence="12 13">S1-65</strain>
    </source>
</reference>
<evidence type="ECO:0000259" key="11">
    <source>
        <dbReference type="PROSITE" id="PS51384"/>
    </source>
</evidence>
<dbReference type="Pfam" id="PF00175">
    <property type="entry name" value="NAD_binding_1"/>
    <property type="match status" value="1"/>
</dbReference>
<evidence type="ECO:0000259" key="10">
    <source>
        <dbReference type="PROSITE" id="PS51085"/>
    </source>
</evidence>
<evidence type="ECO:0000256" key="4">
    <source>
        <dbReference type="ARBA" id="ARBA00022723"/>
    </source>
</evidence>
<feature type="domain" description="2Fe-2S ferredoxin-type" evidence="10">
    <location>
        <begin position="273"/>
        <end position="364"/>
    </location>
</feature>
<evidence type="ECO:0000256" key="9">
    <source>
        <dbReference type="ARBA" id="ARBA00034078"/>
    </source>
</evidence>
<dbReference type="PROSITE" id="PS51384">
    <property type="entry name" value="FAD_FR"/>
    <property type="match status" value="1"/>
</dbReference>
<evidence type="ECO:0000256" key="3">
    <source>
        <dbReference type="ARBA" id="ARBA00022714"/>
    </source>
</evidence>
<accession>A0ABS1WWJ0</accession>
<dbReference type="CDD" id="cd06214">
    <property type="entry name" value="PA_degradation_oxidoreductase_like"/>
    <property type="match status" value="1"/>
</dbReference>
<dbReference type="InterPro" id="IPR001041">
    <property type="entry name" value="2Fe-2S_ferredoxin-type"/>
</dbReference>
<name>A0ABS1WWJ0_9GAMM</name>
<dbReference type="InterPro" id="IPR050415">
    <property type="entry name" value="MRET"/>
</dbReference>
<evidence type="ECO:0000256" key="8">
    <source>
        <dbReference type="ARBA" id="ARBA00023014"/>
    </source>
</evidence>
<dbReference type="RefSeq" id="WP_203167392.1">
    <property type="nucleotide sequence ID" value="NZ_JAEVLS010000002.1"/>
</dbReference>
<dbReference type="Pfam" id="PF00970">
    <property type="entry name" value="FAD_binding_6"/>
    <property type="match status" value="1"/>
</dbReference>
<proteinExistence type="predicted"/>
<keyword evidence="3" id="KW-0001">2Fe-2S</keyword>
<dbReference type="SUPFAM" id="SSF63380">
    <property type="entry name" value="Riboflavin synthase domain-like"/>
    <property type="match status" value="1"/>
</dbReference>
<dbReference type="PANTHER" id="PTHR47354">
    <property type="entry name" value="NADH OXIDOREDUCTASE HCR"/>
    <property type="match status" value="1"/>
</dbReference>
<evidence type="ECO:0000256" key="7">
    <source>
        <dbReference type="ARBA" id="ARBA00023004"/>
    </source>
</evidence>
<comment type="caution">
    <text evidence="12">The sequence shown here is derived from an EMBL/GenBank/DDBJ whole genome shotgun (WGS) entry which is preliminary data.</text>
</comment>
<dbReference type="EMBL" id="JAEVLS010000002">
    <property type="protein sequence ID" value="MBM0105345.1"/>
    <property type="molecule type" value="Genomic_DNA"/>
</dbReference>
<evidence type="ECO:0000256" key="5">
    <source>
        <dbReference type="ARBA" id="ARBA00022827"/>
    </source>
</evidence>
<dbReference type="Gene3D" id="3.10.20.30">
    <property type="match status" value="1"/>
</dbReference>
<keyword evidence="8" id="KW-0411">Iron-sulfur</keyword>
<keyword evidence="2" id="KW-0285">Flavoprotein</keyword>
<dbReference type="PRINTS" id="PR00406">
    <property type="entry name" value="CYTB5RDTASE"/>
</dbReference>
<dbReference type="Gene3D" id="2.40.30.10">
    <property type="entry name" value="Translation factors"/>
    <property type="match status" value="1"/>
</dbReference>
<evidence type="ECO:0000256" key="2">
    <source>
        <dbReference type="ARBA" id="ARBA00022630"/>
    </source>
</evidence>
<dbReference type="PANTHER" id="PTHR47354:SF8">
    <property type="entry name" value="1,2-PHENYLACETYL-COA EPOXIDASE, SUBUNIT E"/>
    <property type="match status" value="1"/>
</dbReference>
<protein>
    <submittedName>
        <fullName evidence="12">2Fe-2S iron-sulfur cluster binding domain-containing protein</fullName>
    </submittedName>
</protein>
<evidence type="ECO:0000256" key="1">
    <source>
        <dbReference type="ARBA" id="ARBA00001974"/>
    </source>
</evidence>
<dbReference type="InterPro" id="IPR017927">
    <property type="entry name" value="FAD-bd_FR_type"/>
</dbReference>
<keyword evidence="7" id="KW-0408">Iron</keyword>
<dbReference type="PROSITE" id="PS00197">
    <property type="entry name" value="2FE2S_FER_1"/>
    <property type="match status" value="1"/>
</dbReference>
<dbReference type="Pfam" id="PF00111">
    <property type="entry name" value="Fer2"/>
    <property type="match status" value="1"/>
</dbReference>
<dbReference type="PRINTS" id="PR00371">
    <property type="entry name" value="FPNCR"/>
</dbReference>
<evidence type="ECO:0000313" key="12">
    <source>
        <dbReference type="EMBL" id="MBM0105345.1"/>
    </source>
</evidence>
<keyword evidence="6" id="KW-0560">Oxidoreductase</keyword>
<dbReference type="SUPFAM" id="SSF52343">
    <property type="entry name" value="Ferredoxin reductase-like, C-terminal NADP-linked domain"/>
    <property type="match status" value="1"/>
</dbReference>
<gene>
    <name evidence="12" type="ORF">JM946_11320</name>
</gene>
<evidence type="ECO:0000313" key="13">
    <source>
        <dbReference type="Proteomes" id="UP000661077"/>
    </source>
</evidence>
<dbReference type="InterPro" id="IPR036010">
    <property type="entry name" value="2Fe-2S_ferredoxin-like_sf"/>
</dbReference>
<dbReference type="PROSITE" id="PS51085">
    <property type="entry name" value="2FE2S_FER_2"/>
    <property type="match status" value="1"/>
</dbReference>
<comment type="cofactor">
    <cofactor evidence="1">
        <name>FAD</name>
        <dbReference type="ChEBI" id="CHEBI:57692"/>
    </cofactor>
</comment>
<organism evidence="12 13">
    <name type="scientific">Steroidobacter gossypii</name>
    <dbReference type="NCBI Taxonomy" id="2805490"/>
    <lineage>
        <taxon>Bacteria</taxon>
        <taxon>Pseudomonadati</taxon>
        <taxon>Pseudomonadota</taxon>
        <taxon>Gammaproteobacteria</taxon>
        <taxon>Steroidobacterales</taxon>
        <taxon>Steroidobacteraceae</taxon>
        <taxon>Steroidobacter</taxon>
    </lineage>
</organism>
<dbReference type="InterPro" id="IPR039261">
    <property type="entry name" value="FNR_nucleotide-bd"/>
</dbReference>
<dbReference type="InterPro" id="IPR001433">
    <property type="entry name" value="OxRdtase_FAD/NAD-bd"/>
</dbReference>
<keyword evidence="5" id="KW-0274">FAD</keyword>
<sequence>MLTFHPLKVAEVRPEGSDALCISFEVPEPLREAYRFLPGQHVGVRAQIGGHEVRRTYSICSAADESHLRIGVRLHDNGSMSQYLASQLRAGDSIDVLTPTGRFFAEPQPSTARTYCAFAGGSGITPILGIVKNLLASEPQSRFILFYSNRTTSTIMFAEELLALKDRYPARLSLYFLLSREPQEVELFNGRLDRDKVTLLSREVFDPLETDAFFLCGPGNMIESVRDTLLDLGVDATRIHTERFASDMPAGAAQAAPQVGIPKTRRAAAEAVAKITITMDGRQRTFAMLDDDATILDAAERVGMELPYSCRAGVCSTCRVKVTAGSAAMEVNYALEPWEVEAGFVLCCQARPTSGELELTYDER</sequence>
<dbReference type="InterPro" id="IPR017938">
    <property type="entry name" value="Riboflavin_synthase-like_b-brl"/>
</dbReference>
<keyword evidence="4" id="KW-0479">Metal-binding</keyword>